<dbReference type="PATRIC" id="fig|86416.3.peg.1424"/>
<reference evidence="2 3" key="1">
    <citation type="submission" date="2012-01" db="EMBL/GenBank/DDBJ databases">
        <title>Complete sequence of chromosome of Clostridium pasteurianum BC1.</title>
        <authorList>
            <consortium name="US DOE Joint Genome Institute"/>
            <person name="Lucas S."/>
            <person name="Han J."/>
            <person name="Lapidus A."/>
            <person name="Cheng J.-F."/>
            <person name="Goodwin L."/>
            <person name="Pitluck S."/>
            <person name="Peters L."/>
            <person name="Mikhailova N."/>
            <person name="Teshima H."/>
            <person name="Detter J.C."/>
            <person name="Han C."/>
            <person name="Tapia R."/>
            <person name="Land M."/>
            <person name="Hauser L."/>
            <person name="Kyrpides N."/>
            <person name="Ivanova N."/>
            <person name="Pagani I."/>
            <person name="Dunn J."/>
            <person name="Taghavi S."/>
            <person name="Francis A."/>
            <person name="van der Lelie D."/>
            <person name="Woyke T."/>
        </authorList>
    </citation>
    <scope>NUCLEOTIDE SEQUENCE [LARGE SCALE GENOMIC DNA]</scope>
    <source>
        <strain evidence="2 3">BC1</strain>
    </source>
</reference>
<sequence>MFIDFVKKYYDKEYNLNCAETIIYAANERYELNLDKKALKSMAAFGGGMGIGDVCGAITGSLAVLGIIFVEDRAHESGKIKEISAEFFNRFQAIFKEKNCIELKEKFANNEERCSKMVYAAGKVLEELIEEYR</sequence>
<keyword evidence="1" id="KW-0812">Transmembrane</keyword>
<name>R4K3W3_CLOPA</name>
<dbReference type="eggNOG" id="COG2221">
    <property type="taxonomic scope" value="Bacteria"/>
</dbReference>
<keyword evidence="1" id="KW-1133">Transmembrane helix</keyword>
<organism evidence="2 3">
    <name type="scientific">Clostridium pasteurianum BC1</name>
    <dbReference type="NCBI Taxonomy" id="86416"/>
    <lineage>
        <taxon>Bacteria</taxon>
        <taxon>Bacillati</taxon>
        <taxon>Bacillota</taxon>
        <taxon>Clostridia</taxon>
        <taxon>Eubacteriales</taxon>
        <taxon>Clostridiaceae</taxon>
        <taxon>Clostridium</taxon>
    </lineage>
</organism>
<dbReference type="Pfam" id="PF09719">
    <property type="entry name" value="C_GCAxxG_C_C"/>
    <property type="match status" value="1"/>
</dbReference>
<dbReference type="AlphaFoldDB" id="R4K3W3"/>
<dbReference type="Proteomes" id="UP000013523">
    <property type="component" value="Chromosome"/>
</dbReference>
<evidence type="ECO:0000313" key="3">
    <source>
        <dbReference type="Proteomes" id="UP000013523"/>
    </source>
</evidence>
<dbReference type="NCBIfam" id="TIGR01909">
    <property type="entry name" value="C_GCAxxG_C_C"/>
    <property type="match status" value="1"/>
</dbReference>
<feature type="transmembrane region" description="Helical" evidence="1">
    <location>
        <begin position="42"/>
        <end position="70"/>
    </location>
</feature>
<protein>
    <submittedName>
        <fullName evidence="2">C_GCAxxG_C_C family probable redox protein</fullName>
    </submittedName>
</protein>
<dbReference type="RefSeq" id="WP_015614723.1">
    <property type="nucleotide sequence ID" value="NC_021182.1"/>
</dbReference>
<dbReference type="InterPro" id="IPR010181">
    <property type="entry name" value="CGCAxxGCC_motif"/>
</dbReference>
<keyword evidence="1" id="KW-0472">Membrane</keyword>
<evidence type="ECO:0000313" key="2">
    <source>
        <dbReference type="EMBL" id="AGK96401.1"/>
    </source>
</evidence>
<proteinExistence type="predicted"/>
<dbReference type="STRING" id="86416.Clopa_1426"/>
<dbReference type="OrthoDB" id="45689at2"/>
<gene>
    <name evidence="2" type="ORF">Clopa_1426</name>
</gene>
<evidence type="ECO:0000256" key="1">
    <source>
        <dbReference type="SAM" id="Phobius"/>
    </source>
</evidence>
<keyword evidence="3" id="KW-1185">Reference proteome</keyword>
<dbReference type="EMBL" id="CP003261">
    <property type="protein sequence ID" value="AGK96401.1"/>
    <property type="molecule type" value="Genomic_DNA"/>
</dbReference>
<accession>R4K3W3</accession>
<dbReference type="KEGG" id="cpas:Clopa_1426"/>
<dbReference type="HOGENOM" id="CLU_091283_5_0_9"/>